<dbReference type="OrthoDB" id="202764at2759"/>
<dbReference type="eggNOG" id="KOG3678">
    <property type="taxonomic scope" value="Eukaryota"/>
</dbReference>
<keyword evidence="5" id="KW-1185">Reference proteome</keyword>
<dbReference type="InterPro" id="IPR039184">
    <property type="entry name" value="SARM1"/>
</dbReference>
<dbReference type="EMBL" id="GL732564">
    <property type="protein sequence ID" value="EFX77225.1"/>
    <property type="molecule type" value="Genomic_DNA"/>
</dbReference>
<gene>
    <name evidence="4" type="ORF">DAPPUDRAFT_247970</name>
</gene>
<keyword evidence="2" id="KW-0963">Cytoplasm</keyword>
<name>E9GTF9_DAPPU</name>
<evidence type="ECO:0008006" key="6">
    <source>
        <dbReference type="Google" id="ProtNLM"/>
    </source>
</evidence>
<dbReference type="GO" id="GO:0048678">
    <property type="term" value="P:response to axon injury"/>
    <property type="evidence" value="ECO:0007669"/>
    <property type="project" value="InterPro"/>
</dbReference>
<evidence type="ECO:0000256" key="3">
    <source>
        <dbReference type="ARBA" id="ARBA00022737"/>
    </source>
</evidence>
<dbReference type="GO" id="GO:0005737">
    <property type="term" value="C:cytoplasm"/>
    <property type="evidence" value="ECO:0007669"/>
    <property type="project" value="UniProtKB-SubCell"/>
</dbReference>
<evidence type="ECO:0000256" key="1">
    <source>
        <dbReference type="ARBA" id="ARBA00004496"/>
    </source>
</evidence>
<dbReference type="GO" id="GO:0003953">
    <property type="term" value="F:NAD+ nucleosidase activity"/>
    <property type="evidence" value="ECO:0007669"/>
    <property type="project" value="InterPro"/>
</dbReference>
<evidence type="ECO:0000313" key="4">
    <source>
        <dbReference type="EMBL" id="EFX77225.1"/>
    </source>
</evidence>
<sequence>MPSSVTEDLLDPSWPVYLKSISKAKYFLLVLTPNALNRCDEPKDWVHTEIVAVFESNCKVIPIIDNFQCPLPETMLYFNGVRWVHDYQVRRLGGQTGQIYANFLSGDAYGKFDHIHGRRPQDGILTPSYTPRSASIIQPGATILSRNYNDGNGVQRSQCHIHTKGKEGTRAANALTRPIRKLTASGVFLRAVMDSAMLSELAEELYQNLGAVSPSPSCAQRSPSRSSLQQQQVQKRLLLRGSAGDVLPVRLVPSLLAPFPSERWFSAESLRFSI</sequence>
<dbReference type="GO" id="GO:0035591">
    <property type="term" value="F:signaling adaptor activity"/>
    <property type="evidence" value="ECO:0007669"/>
    <property type="project" value="InterPro"/>
</dbReference>
<accession>E9GTF9</accession>
<dbReference type="KEGG" id="dpx:DAPPUDRAFT_247970"/>
<dbReference type="InParanoid" id="E9GTF9"/>
<evidence type="ECO:0000256" key="2">
    <source>
        <dbReference type="ARBA" id="ARBA00022490"/>
    </source>
</evidence>
<protein>
    <recommendedName>
        <fullName evidence="6">TIR domain-containing protein</fullName>
    </recommendedName>
</protein>
<reference evidence="4 5" key="1">
    <citation type="journal article" date="2011" name="Science">
        <title>The ecoresponsive genome of Daphnia pulex.</title>
        <authorList>
            <person name="Colbourne J.K."/>
            <person name="Pfrender M.E."/>
            <person name="Gilbert D."/>
            <person name="Thomas W.K."/>
            <person name="Tucker A."/>
            <person name="Oakley T.H."/>
            <person name="Tokishita S."/>
            <person name="Aerts A."/>
            <person name="Arnold G.J."/>
            <person name="Basu M.K."/>
            <person name="Bauer D.J."/>
            <person name="Caceres C.E."/>
            <person name="Carmel L."/>
            <person name="Casola C."/>
            <person name="Choi J.H."/>
            <person name="Detter J.C."/>
            <person name="Dong Q."/>
            <person name="Dusheyko S."/>
            <person name="Eads B.D."/>
            <person name="Frohlich T."/>
            <person name="Geiler-Samerotte K.A."/>
            <person name="Gerlach D."/>
            <person name="Hatcher P."/>
            <person name="Jogdeo S."/>
            <person name="Krijgsveld J."/>
            <person name="Kriventseva E.V."/>
            <person name="Kultz D."/>
            <person name="Laforsch C."/>
            <person name="Lindquist E."/>
            <person name="Lopez J."/>
            <person name="Manak J.R."/>
            <person name="Muller J."/>
            <person name="Pangilinan J."/>
            <person name="Patwardhan R.P."/>
            <person name="Pitluck S."/>
            <person name="Pritham E.J."/>
            <person name="Rechtsteiner A."/>
            <person name="Rho M."/>
            <person name="Rogozin I.B."/>
            <person name="Sakarya O."/>
            <person name="Salamov A."/>
            <person name="Schaack S."/>
            <person name="Shapiro H."/>
            <person name="Shiga Y."/>
            <person name="Skalitzky C."/>
            <person name="Smith Z."/>
            <person name="Souvorov A."/>
            <person name="Sung W."/>
            <person name="Tang Z."/>
            <person name="Tsuchiya D."/>
            <person name="Tu H."/>
            <person name="Vos H."/>
            <person name="Wang M."/>
            <person name="Wolf Y.I."/>
            <person name="Yamagata H."/>
            <person name="Yamada T."/>
            <person name="Ye Y."/>
            <person name="Shaw J.R."/>
            <person name="Andrews J."/>
            <person name="Crease T.J."/>
            <person name="Tang H."/>
            <person name="Lucas S.M."/>
            <person name="Robertson H.M."/>
            <person name="Bork P."/>
            <person name="Koonin E.V."/>
            <person name="Zdobnov E.M."/>
            <person name="Grigoriev I.V."/>
            <person name="Lynch M."/>
            <person name="Boore J.L."/>
        </authorList>
    </citation>
    <scope>NUCLEOTIDE SEQUENCE [LARGE SCALE GENOMIC DNA]</scope>
</reference>
<dbReference type="AlphaFoldDB" id="E9GTF9"/>
<organism evidence="4 5">
    <name type="scientific">Daphnia pulex</name>
    <name type="common">Water flea</name>
    <dbReference type="NCBI Taxonomy" id="6669"/>
    <lineage>
        <taxon>Eukaryota</taxon>
        <taxon>Metazoa</taxon>
        <taxon>Ecdysozoa</taxon>
        <taxon>Arthropoda</taxon>
        <taxon>Crustacea</taxon>
        <taxon>Branchiopoda</taxon>
        <taxon>Diplostraca</taxon>
        <taxon>Cladocera</taxon>
        <taxon>Anomopoda</taxon>
        <taxon>Daphniidae</taxon>
        <taxon>Daphnia</taxon>
    </lineage>
</organism>
<comment type="subcellular location">
    <subcellularLocation>
        <location evidence="1">Cytoplasm</location>
    </subcellularLocation>
</comment>
<keyword evidence="3" id="KW-0677">Repeat</keyword>
<dbReference type="GO" id="GO:0034128">
    <property type="term" value="P:negative regulation of MyD88-independent toll-like receptor signaling pathway"/>
    <property type="evidence" value="ECO:0007669"/>
    <property type="project" value="InterPro"/>
</dbReference>
<evidence type="ECO:0000313" key="5">
    <source>
        <dbReference type="Proteomes" id="UP000000305"/>
    </source>
</evidence>
<dbReference type="Proteomes" id="UP000000305">
    <property type="component" value="Unassembled WGS sequence"/>
</dbReference>
<dbReference type="PANTHER" id="PTHR22998">
    <property type="entry name" value="SARM1"/>
    <property type="match status" value="1"/>
</dbReference>
<dbReference type="HOGENOM" id="CLU_1016566_0_0_1"/>
<dbReference type="PANTHER" id="PTHR22998:SF1">
    <property type="entry name" value="NAD(+) HYDROLASE SARM1"/>
    <property type="match status" value="1"/>
</dbReference>
<proteinExistence type="predicted"/>